<feature type="binding site" evidence="11">
    <location>
        <position position="252"/>
    </location>
    <ligand>
        <name>S-adenosyl-L-methionine</name>
        <dbReference type="ChEBI" id="CHEBI:59789"/>
    </ligand>
</feature>
<evidence type="ECO:0000256" key="6">
    <source>
        <dbReference type="ARBA" id="ARBA00022603"/>
    </source>
</evidence>
<proteinExistence type="inferred from homology"/>
<feature type="binding site" evidence="11">
    <location>
        <position position="84"/>
    </location>
    <ligand>
        <name>S-adenosyl-L-methionine</name>
        <dbReference type="ChEBI" id="CHEBI:59789"/>
    </ligand>
</feature>
<feature type="binding site" evidence="11">
    <location>
        <position position="9"/>
    </location>
    <ligand>
        <name>S-adenosyl-L-methionine</name>
        <dbReference type="ChEBI" id="CHEBI:59789"/>
    </ligand>
</feature>
<dbReference type="NCBIfam" id="TIGR00522">
    <property type="entry name" value="dph5"/>
    <property type="match status" value="1"/>
</dbReference>
<comment type="caution">
    <text evidence="13">The sequence shown here is derived from an EMBL/GenBank/DDBJ whole genome shotgun (WGS) entry which is preliminary data.</text>
</comment>
<evidence type="ECO:0000256" key="8">
    <source>
        <dbReference type="ARBA" id="ARBA00022691"/>
    </source>
</evidence>
<dbReference type="InterPro" id="IPR014776">
    <property type="entry name" value="4pyrrole_Mease_sub2"/>
</dbReference>
<dbReference type="UniPathway" id="UPA00559"/>
<comment type="function">
    <text evidence="1">S-adenosyl-L-methionine-dependent methyltransferase that catalyzes four methylations of the modified target histidine residue in translation elongation factor 2 (EF-2), to form an intermediate called diphthine methyl ester. The four successive methylation reactions represent the second step of diphthamide biosynthesis.</text>
</comment>
<evidence type="ECO:0000313" key="14">
    <source>
        <dbReference type="Proteomes" id="UP000092993"/>
    </source>
</evidence>
<dbReference type="AlphaFoldDB" id="A0A1C7M3U1"/>
<dbReference type="OrthoDB" id="2516at2759"/>
<gene>
    <name evidence="13" type="primary">DPH5</name>
    <name evidence="13" type="ORF">A0H81_10117</name>
</gene>
<keyword evidence="6" id="KW-0489">Methyltransferase</keyword>
<dbReference type="GO" id="GO:0141133">
    <property type="term" value="F:diphthine methyl ester synthase activity"/>
    <property type="evidence" value="ECO:0007669"/>
    <property type="project" value="UniProtKB-EC"/>
</dbReference>
<evidence type="ECO:0000256" key="2">
    <source>
        <dbReference type="ARBA" id="ARBA00005156"/>
    </source>
</evidence>
<dbReference type="Proteomes" id="UP000092993">
    <property type="component" value="Unassembled WGS sequence"/>
</dbReference>
<dbReference type="FunFam" id="3.40.1010.10:FF:000004">
    <property type="entry name" value="Putative diphthine synthase"/>
    <property type="match status" value="1"/>
</dbReference>
<feature type="binding site" evidence="11">
    <location>
        <position position="222"/>
    </location>
    <ligand>
        <name>S-adenosyl-L-methionine</name>
        <dbReference type="ChEBI" id="CHEBI:59789"/>
    </ligand>
</feature>
<dbReference type="Gene3D" id="3.30.950.10">
    <property type="entry name" value="Methyltransferase, Cobalt-precorrin-4 Transmethylase, Domain 2"/>
    <property type="match status" value="1"/>
</dbReference>
<evidence type="ECO:0000313" key="13">
    <source>
        <dbReference type="EMBL" id="OBZ69744.1"/>
    </source>
</evidence>
<feature type="domain" description="Tetrapyrrole methylase" evidence="12">
    <location>
        <begin position="1"/>
        <end position="193"/>
    </location>
</feature>
<dbReference type="EMBL" id="LUGG01000015">
    <property type="protein sequence ID" value="OBZ69744.1"/>
    <property type="molecule type" value="Genomic_DNA"/>
</dbReference>
<dbReference type="InterPro" id="IPR035996">
    <property type="entry name" value="4pyrrol_Methylase_sf"/>
</dbReference>
<dbReference type="Pfam" id="PF00590">
    <property type="entry name" value="TP_methylase"/>
    <property type="match status" value="1"/>
</dbReference>
<dbReference type="Gene3D" id="3.40.1010.10">
    <property type="entry name" value="Cobalt-precorrin-4 Transmethylase, Domain 1"/>
    <property type="match status" value="1"/>
</dbReference>
<evidence type="ECO:0000259" key="12">
    <source>
        <dbReference type="Pfam" id="PF00590"/>
    </source>
</evidence>
<dbReference type="SUPFAM" id="SSF53790">
    <property type="entry name" value="Tetrapyrrole methylase"/>
    <property type="match status" value="1"/>
</dbReference>
<dbReference type="PANTHER" id="PTHR10882:SF0">
    <property type="entry name" value="DIPHTHINE METHYL ESTER SYNTHASE"/>
    <property type="match status" value="1"/>
</dbReference>
<dbReference type="CDD" id="cd11647">
    <property type="entry name" value="DHP5_DphB"/>
    <property type="match status" value="1"/>
</dbReference>
<dbReference type="FunFam" id="3.30.950.10:FF:000004">
    <property type="entry name" value="Diphthine synthase putative"/>
    <property type="match status" value="1"/>
</dbReference>
<keyword evidence="8 11" id="KW-0949">S-adenosyl-L-methionine</keyword>
<keyword evidence="5" id="KW-0488">Methylation</keyword>
<comment type="pathway">
    <text evidence="2">Protein modification; peptidyl-diphthamide biosynthesis.</text>
</comment>
<dbReference type="GO" id="GO:0032259">
    <property type="term" value="P:methylation"/>
    <property type="evidence" value="ECO:0007669"/>
    <property type="project" value="UniProtKB-KW"/>
</dbReference>
<comment type="similarity">
    <text evidence="3">Belongs to the diphthine synthase family.</text>
</comment>
<comment type="similarity">
    <text evidence="9">In the N-terminal section; belongs to the precorrin methyltransferase family.</text>
</comment>
<organism evidence="13 14">
    <name type="scientific">Grifola frondosa</name>
    <name type="common">Maitake</name>
    <name type="synonym">Polyporus frondosus</name>
    <dbReference type="NCBI Taxonomy" id="5627"/>
    <lineage>
        <taxon>Eukaryota</taxon>
        <taxon>Fungi</taxon>
        <taxon>Dikarya</taxon>
        <taxon>Basidiomycota</taxon>
        <taxon>Agaricomycotina</taxon>
        <taxon>Agaricomycetes</taxon>
        <taxon>Polyporales</taxon>
        <taxon>Grifolaceae</taxon>
        <taxon>Grifola</taxon>
    </lineage>
</organism>
<evidence type="ECO:0000256" key="3">
    <source>
        <dbReference type="ARBA" id="ARBA00006729"/>
    </source>
</evidence>
<evidence type="ECO:0000256" key="5">
    <source>
        <dbReference type="ARBA" id="ARBA00022481"/>
    </source>
</evidence>
<keyword evidence="7" id="KW-0808">Transferase</keyword>
<feature type="binding site" evidence="11">
    <location>
        <begin position="112"/>
        <end position="113"/>
    </location>
    <ligand>
        <name>S-adenosyl-L-methionine</name>
        <dbReference type="ChEBI" id="CHEBI:59789"/>
    </ligand>
</feature>
<dbReference type="HAMAP" id="MF_01084">
    <property type="entry name" value="Diphthine_synth"/>
    <property type="match status" value="1"/>
</dbReference>
<evidence type="ECO:0000256" key="11">
    <source>
        <dbReference type="PIRSR" id="PIRSR036432-1"/>
    </source>
</evidence>
<reference evidence="13 14" key="1">
    <citation type="submission" date="2016-03" db="EMBL/GenBank/DDBJ databases">
        <title>Whole genome sequencing of Grifola frondosa 9006-11.</title>
        <authorList>
            <person name="Min B."/>
            <person name="Park H."/>
            <person name="Kim J.-G."/>
            <person name="Cho H."/>
            <person name="Oh Y.-L."/>
            <person name="Kong W.-S."/>
            <person name="Choi I.-G."/>
        </authorList>
    </citation>
    <scope>NUCLEOTIDE SEQUENCE [LARGE SCALE GENOMIC DNA]</scope>
    <source>
        <strain evidence="13 14">9006-11</strain>
    </source>
</reference>
<dbReference type="PANTHER" id="PTHR10882">
    <property type="entry name" value="DIPHTHINE SYNTHASE"/>
    <property type="match status" value="1"/>
</dbReference>
<dbReference type="InterPro" id="IPR014777">
    <property type="entry name" value="4pyrrole_Mease_sub1"/>
</dbReference>
<dbReference type="GO" id="GO:0017183">
    <property type="term" value="P:protein histidyl modification to diphthamide"/>
    <property type="evidence" value="ECO:0007669"/>
    <property type="project" value="UniProtKB-UniPathway"/>
</dbReference>
<protein>
    <recommendedName>
        <fullName evidence="4">diphthine methyl ester synthase</fullName>
        <ecNumber evidence="4">2.1.1.314</ecNumber>
    </recommendedName>
</protein>
<evidence type="ECO:0000256" key="7">
    <source>
        <dbReference type="ARBA" id="ARBA00022679"/>
    </source>
</evidence>
<dbReference type="OMA" id="HNASIMS"/>
<comment type="catalytic activity">
    <reaction evidence="10">
        <text>2-[(3S)-amino-3-carboxypropyl]-L-histidyl-[translation elongation factor 2] + 4 S-adenosyl-L-methionine = diphthine methyl ester-[translation elongation factor 2] + 4 S-adenosyl-L-homocysteine + 3 H(+)</text>
        <dbReference type="Rhea" id="RHEA:42652"/>
        <dbReference type="Rhea" id="RHEA-COMP:9749"/>
        <dbReference type="Rhea" id="RHEA-COMP:10173"/>
        <dbReference type="ChEBI" id="CHEBI:15378"/>
        <dbReference type="ChEBI" id="CHEBI:57856"/>
        <dbReference type="ChEBI" id="CHEBI:59789"/>
        <dbReference type="ChEBI" id="CHEBI:73995"/>
        <dbReference type="ChEBI" id="CHEBI:79005"/>
        <dbReference type="EC" id="2.1.1.314"/>
    </reaction>
</comment>
<dbReference type="STRING" id="5627.A0A1C7M3U1"/>
<accession>A0A1C7M3U1</accession>
<sequence>MFYIIGLGLCDEKDITVRGLEAVKSSTRVYLEAYTSMLMVQKEKLEALYGKTLILADRDMVETESDEILRNADTEDVSLLVVGDPFGATTHTDIILRARSLKIPTQVIHNASIMNAVGACGLQLYNFGQTVSLVFFTETWKPDSFYDRIKENADLGMHTLVLLDIKVKEQSEENLARGRKVYEPPRYMSITQAVSQLAEIEEMRQGGILRPNESLAIAMSRVGGGEGRERIVSGTLAELLTQPEEAFGEPLHSLVIVGRRLHHLEVEYAENFAVDRSTWRDVAHRIYGCALE</sequence>
<dbReference type="PIRSF" id="PIRSF036432">
    <property type="entry name" value="Diphthine_synth"/>
    <property type="match status" value="1"/>
</dbReference>
<dbReference type="EC" id="2.1.1.314" evidence="4"/>
<dbReference type="InterPro" id="IPR000878">
    <property type="entry name" value="4pyrrol_Mease"/>
</dbReference>
<feature type="binding site" evidence="11">
    <location>
        <position position="87"/>
    </location>
    <ligand>
        <name>S-adenosyl-L-methionine</name>
        <dbReference type="ChEBI" id="CHEBI:59789"/>
    </ligand>
</feature>
<evidence type="ECO:0000256" key="9">
    <source>
        <dbReference type="ARBA" id="ARBA00035662"/>
    </source>
</evidence>
<evidence type="ECO:0000256" key="1">
    <source>
        <dbReference type="ARBA" id="ARBA00004006"/>
    </source>
</evidence>
<keyword evidence="14" id="KW-1185">Reference proteome</keyword>
<name>A0A1C7M3U1_GRIFR</name>
<feature type="binding site" evidence="11">
    <location>
        <position position="163"/>
    </location>
    <ligand>
        <name>S-adenosyl-L-methionine</name>
        <dbReference type="ChEBI" id="CHEBI:59789"/>
    </ligand>
</feature>
<evidence type="ECO:0000256" key="4">
    <source>
        <dbReference type="ARBA" id="ARBA00011927"/>
    </source>
</evidence>
<evidence type="ECO:0000256" key="10">
    <source>
        <dbReference type="ARBA" id="ARBA00048752"/>
    </source>
</evidence>
<dbReference type="InterPro" id="IPR004551">
    <property type="entry name" value="Dphthn_synthase"/>
</dbReference>